<dbReference type="EMBL" id="OX459954">
    <property type="protein sequence ID" value="CAI9158877.1"/>
    <property type="molecule type" value="Genomic_DNA"/>
</dbReference>
<feature type="compositionally biased region" description="Polar residues" evidence="1">
    <location>
        <begin position="91"/>
        <end position="103"/>
    </location>
</feature>
<proteinExistence type="predicted"/>
<reference evidence="2" key="1">
    <citation type="submission" date="2023-04" db="EMBL/GenBank/DDBJ databases">
        <authorList>
            <consortium name="ELIXIR-Norway"/>
        </authorList>
    </citation>
    <scope>NUCLEOTIDE SEQUENCE [LARGE SCALE GENOMIC DNA]</scope>
</reference>
<evidence type="ECO:0000313" key="2">
    <source>
        <dbReference type="EMBL" id="CAI9158877.1"/>
    </source>
</evidence>
<dbReference type="Proteomes" id="UP001176941">
    <property type="component" value="Chromosome 18"/>
</dbReference>
<accession>A0ABN8YE75</accession>
<sequence>MEAGPGRGGKPGRGPRRLGRDSAQGLMPPAPRLPRGAALAPTPRHLSQLGWQRNPRTVPGQRARAPSYLALPAVAQPKRKLPGGRGDTRRTNCPTCPATQSRYQVPPRMRARSPERWGAASRAMVPQRGGRGALDKTPPCKRQPRPAWAAGLRVCGLTRDVSLRGRAELERPRVLRASLRPWSRRL</sequence>
<feature type="compositionally biased region" description="Low complexity" evidence="1">
    <location>
        <begin position="33"/>
        <end position="44"/>
    </location>
</feature>
<name>A0ABN8YE75_RANTA</name>
<evidence type="ECO:0000313" key="3">
    <source>
        <dbReference type="Proteomes" id="UP001176941"/>
    </source>
</evidence>
<feature type="compositionally biased region" description="Gly residues" evidence="1">
    <location>
        <begin position="1"/>
        <end position="12"/>
    </location>
</feature>
<evidence type="ECO:0000256" key="1">
    <source>
        <dbReference type="SAM" id="MobiDB-lite"/>
    </source>
</evidence>
<gene>
    <name evidence="2" type="ORF">MRATA1EN1_LOCUS7839</name>
</gene>
<protein>
    <submittedName>
        <fullName evidence="2">Uncharacterized protein</fullName>
    </submittedName>
</protein>
<keyword evidence="3" id="KW-1185">Reference proteome</keyword>
<feature type="region of interest" description="Disordered" evidence="1">
    <location>
        <begin position="1"/>
        <end position="64"/>
    </location>
</feature>
<feature type="region of interest" description="Disordered" evidence="1">
    <location>
        <begin position="76"/>
        <end position="145"/>
    </location>
</feature>
<organism evidence="2 3">
    <name type="scientific">Rangifer tarandus platyrhynchus</name>
    <name type="common">Svalbard reindeer</name>
    <dbReference type="NCBI Taxonomy" id="3082113"/>
    <lineage>
        <taxon>Eukaryota</taxon>
        <taxon>Metazoa</taxon>
        <taxon>Chordata</taxon>
        <taxon>Craniata</taxon>
        <taxon>Vertebrata</taxon>
        <taxon>Euteleostomi</taxon>
        <taxon>Mammalia</taxon>
        <taxon>Eutheria</taxon>
        <taxon>Laurasiatheria</taxon>
        <taxon>Artiodactyla</taxon>
        <taxon>Ruminantia</taxon>
        <taxon>Pecora</taxon>
        <taxon>Cervidae</taxon>
        <taxon>Odocoileinae</taxon>
        <taxon>Rangifer</taxon>
    </lineage>
</organism>